<dbReference type="AlphaFoldDB" id="A0A8J2L1H0"/>
<gene>
    <name evidence="1" type="ORF">AFUS01_LOCUS33653</name>
</gene>
<evidence type="ECO:0000313" key="1">
    <source>
        <dbReference type="EMBL" id="CAG7823435.1"/>
    </source>
</evidence>
<name>A0A8J2L1H0_9HEXA</name>
<evidence type="ECO:0000313" key="2">
    <source>
        <dbReference type="Proteomes" id="UP000708208"/>
    </source>
</evidence>
<dbReference type="OrthoDB" id="8065733at2759"/>
<protein>
    <submittedName>
        <fullName evidence="1">Uncharacterized protein</fullName>
    </submittedName>
</protein>
<dbReference type="Proteomes" id="UP000708208">
    <property type="component" value="Unassembled WGS sequence"/>
</dbReference>
<reference evidence="1" key="1">
    <citation type="submission" date="2021-06" db="EMBL/GenBank/DDBJ databases">
        <authorList>
            <person name="Hodson N. C."/>
            <person name="Mongue J. A."/>
            <person name="Jaron S. K."/>
        </authorList>
    </citation>
    <scope>NUCLEOTIDE SEQUENCE</scope>
</reference>
<dbReference type="EMBL" id="CAJVCH010529460">
    <property type="protein sequence ID" value="CAG7823435.1"/>
    <property type="molecule type" value="Genomic_DNA"/>
</dbReference>
<organism evidence="1 2">
    <name type="scientific">Allacma fusca</name>
    <dbReference type="NCBI Taxonomy" id="39272"/>
    <lineage>
        <taxon>Eukaryota</taxon>
        <taxon>Metazoa</taxon>
        <taxon>Ecdysozoa</taxon>
        <taxon>Arthropoda</taxon>
        <taxon>Hexapoda</taxon>
        <taxon>Collembola</taxon>
        <taxon>Symphypleona</taxon>
        <taxon>Sminthuridae</taxon>
        <taxon>Allacma</taxon>
    </lineage>
</organism>
<proteinExistence type="predicted"/>
<accession>A0A8J2L1H0</accession>
<feature type="non-terminal residue" evidence="1">
    <location>
        <position position="78"/>
    </location>
</feature>
<sequence>MMCKGGLDLRKWISNDSELLMSVPASMRETALPLRIDESDSVKTLGLSYHPMLDQFKFIVKLPKDREILTKRCISSDM</sequence>
<comment type="caution">
    <text evidence="1">The sequence shown here is derived from an EMBL/GenBank/DDBJ whole genome shotgun (WGS) entry which is preliminary data.</text>
</comment>
<keyword evidence="2" id="KW-1185">Reference proteome</keyword>